<evidence type="ECO:0000256" key="5">
    <source>
        <dbReference type="ARBA" id="ARBA00022729"/>
    </source>
</evidence>
<feature type="non-terminal residue" evidence="8">
    <location>
        <position position="1"/>
    </location>
</feature>
<dbReference type="OrthoDB" id="2586582at2759"/>
<organism evidence="8 9">
    <name type="scientific">Stachybotrys elegans</name>
    <dbReference type="NCBI Taxonomy" id="80388"/>
    <lineage>
        <taxon>Eukaryota</taxon>
        <taxon>Fungi</taxon>
        <taxon>Dikarya</taxon>
        <taxon>Ascomycota</taxon>
        <taxon>Pezizomycotina</taxon>
        <taxon>Sordariomycetes</taxon>
        <taxon>Hypocreomycetidae</taxon>
        <taxon>Hypocreales</taxon>
        <taxon>Stachybotryaceae</taxon>
        <taxon>Stachybotrys</taxon>
    </lineage>
</organism>
<dbReference type="AlphaFoldDB" id="A0A8K0SX16"/>
<keyword evidence="5" id="KW-0732">Signal</keyword>
<dbReference type="GO" id="GO:0005576">
    <property type="term" value="C:extracellular region"/>
    <property type="evidence" value="ECO:0007669"/>
    <property type="project" value="UniProtKB-SubCell"/>
</dbReference>
<reference evidence="8" key="1">
    <citation type="journal article" date="2021" name="Nat. Commun.">
        <title>Genetic determinants of endophytism in the Arabidopsis root mycobiome.</title>
        <authorList>
            <person name="Mesny F."/>
            <person name="Miyauchi S."/>
            <person name="Thiergart T."/>
            <person name="Pickel B."/>
            <person name="Atanasova L."/>
            <person name="Karlsson M."/>
            <person name="Huettel B."/>
            <person name="Barry K.W."/>
            <person name="Haridas S."/>
            <person name="Chen C."/>
            <person name="Bauer D."/>
            <person name="Andreopoulos W."/>
            <person name="Pangilinan J."/>
            <person name="LaButti K."/>
            <person name="Riley R."/>
            <person name="Lipzen A."/>
            <person name="Clum A."/>
            <person name="Drula E."/>
            <person name="Henrissat B."/>
            <person name="Kohler A."/>
            <person name="Grigoriev I.V."/>
            <person name="Martin F.M."/>
            <person name="Hacquard S."/>
        </authorList>
    </citation>
    <scope>NUCLEOTIDE SEQUENCE</scope>
    <source>
        <strain evidence="8">MPI-CAGE-CH-0235</strain>
    </source>
</reference>
<evidence type="ECO:0000256" key="1">
    <source>
        <dbReference type="ARBA" id="ARBA00004613"/>
    </source>
</evidence>
<keyword evidence="6 8" id="KW-0378">Hydrolase</keyword>
<dbReference type="PROSITE" id="PS00931">
    <property type="entry name" value="CUTINASE_2"/>
    <property type="match status" value="1"/>
</dbReference>
<dbReference type="PANTHER" id="PTHR33630">
    <property type="entry name" value="CUTINASE RV1984C-RELATED-RELATED"/>
    <property type="match status" value="1"/>
</dbReference>
<dbReference type="InterPro" id="IPR043579">
    <property type="entry name" value="CUTINASE_2"/>
</dbReference>
<keyword evidence="7" id="KW-1015">Disulfide bond</keyword>
<evidence type="ECO:0000256" key="2">
    <source>
        <dbReference type="ARBA" id="ARBA00007534"/>
    </source>
</evidence>
<comment type="subcellular location">
    <subcellularLocation>
        <location evidence="1">Secreted</location>
    </subcellularLocation>
</comment>
<evidence type="ECO:0000256" key="3">
    <source>
        <dbReference type="ARBA" id="ARBA00022487"/>
    </source>
</evidence>
<evidence type="ECO:0000313" key="8">
    <source>
        <dbReference type="EMBL" id="KAH7323220.1"/>
    </source>
</evidence>
<dbReference type="Gene3D" id="3.40.50.1820">
    <property type="entry name" value="alpha/beta hydrolase"/>
    <property type="match status" value="1"/>
</dbReference>
<evidence type="ECO:0000256" key="6">
    <source>
        <dbReference type="ARBA" id="ARBA00022801"/>
    </source>
</evidence>
<keyword evidence="4" id="KW-0964">Secreted</keyword>
<dbReference type="Pfam" id="PF01083">
    <property type="entry name" value="Cutinase"/>
    <property type="match status" value="1"/>
</dbReference>
<proteinExistence type="inferred from homology"/>
<feature type="non-terminal residue" evidence="8">
    <location>
        <position position="208"/>
    </location>
</feature>
<dbReference type="SMART" id="SM01110">
    <property type="entry name" value="Cutinase"/>
    <property type="match status" value="1"/>
</dbReference>
<dbReference type="EMBL" id="JAGPNK010000004">
    <property type="protein sequence ID" value="KAH7323220.1"/>
    <property type="molecule type" value="Genomic_DNA"/>
</dbReference>
<dbReference type="InterPro" id="IPR000675">
    <property type="entry name" value="Cutinase/axe"/>
</dbReference>
<dbReference type="PANTHER" id="PTHR33630:SF13">
    <property type="entry name" value="ACETYLXYLAN ESTERASE"/>
    <property type="match status" value="1"/>
</dbReference>
<keyword evidence="9" id="KW-1185">Reference proteome</keyword>
<dbReference type="Proteomes" id="UP000813444">
    <property type="component" value="Unassembled WGS sequence"/>
</dbReference>
<protein>
    <submittedName>
        <fullName evidence="8">Alpha/Beta hydrolase protein</fullName>
    </submittedName>
</protein>
<name>A0A8K0SX16_9HYPO</name>
<dbReference type="InterPro" id="IPR029058">
    <property type="entry name" value="AB_hydrolase_fold"/>
</dbReference>
<gene>
    <name evidence="8" type="ORF">B0I35DRAFT_343745</name>
</gene>
<sequence length="208" mass="22527">STCSDVHIFLGKGNNEPYPGRQGKLVSAICNGLPSCDYEDIQMHNMLSDEYCGAVSEGTQHGYEQIVAYNKRCPNSKLVVTGFSQGAHVVGDIFGGGGGTFFQGCQTRATPNVPFNTPAGQAIAAIVTFGDVRHTANQPYNYLGGATKWGLFPRNSQQLANAIQYAGVWRDYCATEDPICAGGNVVDDHLNYFDLYSNEVADYVHQKL</sequence>
<comment type="similarity">
    <text evidence="2">Belongs to the cutinase family.</text>
</comment>
<keyword evidence="3" id="KW-0719">Serine esterase</keyword>
<evidence type="ECO:0000313" key="9">
    <source>
        <dbReference type="Proteomes" id="UP000813444"/>
    </source>
</evidence>
<accession>A0A8K0SX16</accession>
<dbReference type="GO" id="GO:0052689">
    <property type="term" value="F:carboxylic ester hydrolase activity"/>
    <property type="evidence" value="ECO:0007669"/>
    <property type="project" value="UniProtKB-KW"/>
</dbReference>
<dbReference type="SUPFAM" id="SSF53474">
    <property type="entry name" value="alpha/beta-Hydrolases"/>
    <property type="match status" value="1"/>
</dbReference>
<comment type="caution">
    <text evidence="8">The sequence shown here is derived from an EMBL/GenBank/DDBJ whole genome shotgun (WGS) entry which is preliminary data.</text>
</comment>
<evidence type="ECO:0000256" key="7">
    <source>
        <dbReference type="ARBA" id="ARBA00023157"/>
    </source>
</evidence>
<evidence type="ECO:0000256" key="4">
    <source>
        <dbReference type="ARBA" id="ARBA00022525"/>
    </source>
</evidence>